<organism evidence="2 3">
    <name type="scientific">Volvox africanus</name>
    <dbReference type="NCBI Taxonomy" id="51714"/>
    <lineage>
        <taxon>Eukaryota</taxon>
        <taxon>Viridiplantae</taxon>
        <taxon>Chlorophyta</taxon>
        <taxon>core chlorophytes</taxon>
        <taxon>Chlorophyceae</taxon>
        <taxon>CS clade</taxon>
        <taxon>Chlamydomonadales</taxon>
        <taxon>Volvocaceae</taxon>
        <taxon>Volvox</taxon>
    </lineage>
</organism>
<feature type="region of interest" description="Disordered" evidence="1">
    <location>
        <begin position="24"/>
        <end position="51"/>
    </location>
</feature>
<dbReference type="EMBL" id="BNCO01000003">
    <property type="protein sequence ID" value="GIL46121.1"/>
    <property type="molecule type" value="Genomic_DNA"/>
</dbReference>
<reference evidence="2" key="1">
    <citation type="journal article" date="2021" name="Proc. Natl. Acad. Sci. U.S.A.">
        <title>Three genomes in the algal genus Volvox reveal the fate of a haploid sex-determining region after a transition to homothallism.</title>
        <authorList>
            <person name="Yamamoto K."/>
            <person name="Hamaji T."/>
            <person name="Kawai-Toyooka H."/>
            <person name="Matsuzaki R."/>
            <person name="Takahashi F."/>
            <person name="Nishimura Y."/>
            <person name="Kawachi M."/>
            <person name="Noguchi H."/>
            <person name="Minakuchi Y."/>
            <person name="Umen J.G."/>
            <person name="Toyoda A."/>
            <person name="Nozaki H."/>
        </authorList>
    </citation>
    <scope>NUCLEOTIDE SEQUENCE</scope>
    <source>
        <strain evidence="2">NIES-3780</strain>
    </source>
</reference>
<feature type="compositionally biased region" description="Low complexity" evidence="1">
    <location>
        <begin position="24"/>
        <end position="38"/>
    </location>
</feature>
<protein>
    <submittedName>
        <fullName evidence="2">Uncharacterized protein</fullName>
    </submittedName>
</protein>
<accession>A0A8J4EW31</accession>
<evidence type="ECO:0000256" key="1">
    <source>
        <dbReference type="SAM" id="MobiDB-lite"/>
    </source>
</evidence>
<dbReference type="AlphaFoldDB" id="A0A8J4EW31"/>
<dbReference type="Proteomes" id="UP000747399">
    <property type="component" value="Unassembled WGS sequence"/>
</dbReference>
<keyword evidence="3" id="KW-1185">Reference proteome</keyword>
<comment type="caution">
    <text evidence="2">The sequence shown here is derived from an EMBL/GenBank/DDBJ whole genome shotgun (WGS) entry which is preliminary data.</text>
</comment>
<evidence type="ECO:0000313" key="3">
    <source>
        <dbReference type="Proteomes" id="UP000747399"/>
    </source>
</evidence>
<gene>
    <name evidence="2" type="ORF">Vafri_3178</name>
</gene>
<name>A0A8J4EW31_9CHLO</name>
<proteinExistence type="predicted"/>
<sequence>MHSKHGGGAKSCVNLHKGSSTKTLVPLHLHPSHPLHACPQPPPNPDATSAAAAGPSMALLLVLALLQRLDCILQLLPRVHRNLAQKVQHLLIEIVFGRRLPAHARHDSHIKDLDYIGAIRGGHEEERQLALGCKVETLRGDLVVDVNLVRDDDSGNAFAMFLQLVIPFLQVLVRHLARDVKDHNARVRTVVIRGVHAVEALLAGSVPDIYANVPFLQHNLKRAGGRVIRGEYRVIGSMWPRL</sequence>
<evidence type="ECO:0000313" key="2">
    <source>
        <dbReference type="EMBL" id="GIL46121.1"/>
    </source>
</evidence>